<name>A0ABN6RKT4_9DEIO</name>
<dbReference type="Proteomes" id="UP001064971">
    <property type="component" value="Plasmid pDAETH-2"/>
</dbReference>
<keyword evidence="2" id="KW-1185">Reference proteome</keyword>
<keyword evidence="1" id="KW-0614">Plasmid</keyword>
<reference evidence="1" key="1">
    <citation type="submission" date="2022-07" db="EMBL/GenBank/DDBJ databases">
        <title>Complete Genome Sequence of the Radioresistant Bacterium Deinococcus aetherius ST0316, Isolated from the Air Dust collected in Lower Stratosphere above Japan.</title>
        <authorList>
            <person name="Satoh K."/>
            <person name="Hagiwara K."/>
            <person name="Katsumata K."/>
            <person name="Kubo A."/>
            <person name="Yokobori S."/>
            <person name="Yamagishi A."/>
            <person name="Oono Y."/>
            <person name="Narumi I."/>
        </authorList>
    </citation>
    <scope>NUCLEOTIDE SEQUENCE</scope>
    <source>
        <strain evidence="1">ST0316</strain>
        <plasmid evidence="1">pDAETH-2</plasmid>
    </source>
</reference>
<sequence>MTGLPVTVKHVRCRSGGGPDTLADVFLVRRGAEYRIGRVAYNEGARAVLDQGRTFPVTRRAYERYVLGGEPFGEFGMNALLGLWRALGMRFRLNGAEYACRVD</sequence>
<geneLocation type="plasmid" evidence="1 2">
    <name>pDAETH-2</name>
</geneLocation>
<proteinExistence type="predicted"/>
<dbReference type="RefSeq" id="WP_264778315.1">
    <property type="nucleotide sequence ID" value="NZ_AP026562.1"/>
</dbReference>
<protein>
    <submittedName>
        <fullName evidence="1">Uncharacterized protein</fullName>
    </submittedName>
</protein>
<evidence type="ECO:0000313" key="2">
    <source>
        <dbReference type="Proteomes" id="UP001064971"/>
    </source>
</evidence>
<dbReference type="EMBL" id="AP026562">
    <property type="protein sequence ID" value="BDP43947.1"/>
    <property type="molecule type" value="Genomic_DNA"/>
</dbReference>
<evidence type="ECO:0000313" key="1">
    <source>
        <dbReference type="EMBL" id="BDP43947.1"/>
    </source>
</evidence>
<organism evidence="1 2">
    <name type="scientific">Deinococcus aetherius</name>
    <dbReference type="NCBI Taxonomy" id="200252"/>
    <lineage>
        <taxon>Bacteria</taxon>
        <taxon>Thermotogati</taxon>
        <taxon>Deinococcota</taxon>
        <taxon>Deinococci</taxon>
        <taxon>Deinococcales</taxon>
        <taxon>Deinococcaceae</taxon>
        <taxon>Deinococcus</taxon>
    </lineage>
</organism>
<gene>
    <name evidence="1" type="ORF">DAETH_39160</name>
</gene>
<accession>A0ABN6RKT4</accession>